<accession>Q0FWG1</accession>
<dbReference type="AlphaFoldDB" id="Q0FWG1"/>
<dbReference type="GO" id="GO:0003700">
    <property type="term" value="F:DNA-binding transcription factor activity"/>
    <property type="evidence" value="ECO:0007669"/>
    <property type="project" value="InterPro"/>
</dbReference>
<evidence type="ECO:0000259" key="6">
    <source>
        <dbReference type="PROSITE" id="PS50931"/>
    </source>
</evidence>
<dbReference type="InterPro" id="IPR005119">
    <property type="entry name" value="LysR_subst-bd"/>
</dbReference>
<dbReference type="InterPro" id="IPR036388">
    <property type="entry name" value="WH-like_DNA-bd_sf"/>
</dbReference>
<keyword evidence="3" id="KW-0238">DNA-binding</keyword>
<dbReference type="GeneID" id="92503376"/>
<keyword evidence="4" id="KW-0010">Activator</keyword>
<evidence type="ECO:0000256" key="2">
    <source>
        <dbReference type="ARBA" id="ARBA00023015"/>
    </source>
</evidence>
<dbReference type="PANTHER" id="PTHR30293">
    <property type="entry name" value="TRANSCRIPTIONAL REGULATORY PROTEIN NAC-RELATED"/>
    <property type="match status" value="1"/>
</dbReference>
<comment type="similarity">
    <text evidence="1">Belongs to the LysR transcriptional regulatory family.</text>
</comment>
<comment type="caution">
    <text evidence="7">The sequence shown here is derived from an EMBL/GenBank/DDBJ whole genome shotgun (WGS) entry which is preliminary data.</text>
</comment>
<dbReference type="EMBL" id="AATQ01000001">
    <property type="protein sequence ID" value="EAU48591.1"/>
    <property type="molecule type" value="Genomic_DNA"/>
</dbReference>
<reference evidence="7 8" key="1">
    <citation type="journal article" date="2010" name="J. Bacteriol.">
        <title>Genome sequences of Pelagibaca bermudensis HTCC2601T and Maritimibacter alkaliphilus HTCC2654T, the type strains of two marine Roseobacter genera.</title>
        <authorList>
            <person name="Thrash J.C."/>
            <person name="Cho J.C."/>
            <person name="Ferriera S."/>
            <person name="Johnson J."/>
            <person name="Vergin K.L."/>
            <person name="Giovannoni S.J."/>
        </authorList>
    </citation>
    <scope>NUCLEOTIDE SEQUENCE [LARGE SCALE GENOMIC DNA]</scope>
    <source>
        <strain evidence="8">DSM 26914 / JCM 13377 / KCTC 12554 / HTCC2601</strain>
    </source>
</reference>
<dbReference type="HOGENOM" id="CLU_039613_6_5_5"/>
<dbReference type="RefSeq" id="WP_007802107.1">
    <property type="nucleotide sequence ID" value="NZ_DS022277.1"/>
</dbReference>
<proteinExistence type="inferred from homology"/>
<dbReference type="PANTHER" id="PTHR30293:SF0">
    <property type="entry name" value="NITROGEN ASSIMILATION REGULATORY PROTEIN NAC"/>
    <property type="match status" value="1"/>
</dbReference>
<dbReference type="eggNOG" id="COG0583">
    <property type="taxonomic scope" value="Bacteria"/>
</dbReference>
<dbReference type="GO" id="GO:2000142">
    <property type="term" value="P:regulation of DNA-templated transcription initiation"/>
    <property type="evidence" value="ECO:0007669"/>
    <property type="project" value="TreeGrafter"/>
</dbReference>
<dbReference type="InterPro" id="IPR036390">
    <property type="entry name" value="WH_DNA-bd_sf"/>
</dbReference>
<evidence type="ECO:0000256" key="3">
    <source>
        <dbReference type="ARBA" id="ARBA00023125"/>
    </source>
</evidence>
<dbReference type="Pfam" id="PF03466">
    <property type="entry name" value="LysR_substrate"/>
    <property type="match status" value="1"/>
</dbReference>
<dbReference type="PRINTS" id="PR00039">
    <property type="entry name" value="HTHLYSR"/>
</dbReference>
<keyword evidence="8" id="KW-1185">Reference proteome</keyword>
<keyword evidence="2" id="KW-0805">Transcription regulation</keyword>
<organism evidence="7 8">
    <name type="scientific">Salipiger bermudensis (strain DSM 26914 / JCM 13377 / KCTC 12554 / HTCC2601)</name>
    <name type="common">Pelagibaca bermudensis</name>
    <dbReference type="NCBI Taxonomy" id="314265"/>
    <lineage>
        <taxon>Bacteria</taxon>
        <taxon>Pseudomonadati</taxon>
        <taxon>Pseudomonadota</taxon>
        <taxon>Alphaproteobacteria</taxon>
        <taxon>Rhodobacterales</taxon>
        <taxon>Roseobacteraceae</taxon>
        <taxon>Salipiger</taxon>
    </lineage>
</organism>
<evidence type="ECO:0000313" key="8">
    <source>
        <dbReference type="Proteomes" id="UP000006230"/>
    </source>
</evidence>
<evidence type="ECO:0000256" key="5">
    <source>
        <dbReference type="ARBA" id="ARBA00023163"/>
    </source>
</evidence>
<dbReference type="SUPFAM" id="SSF46785">
    <property type="entry name" value="Winged helix' DNA-binding domain"/>
    <property type="match status" value="1"/>
</dbReference>
<evidence type="ECO:0000313" key="7">
    <source>
        <dbReference type="EMBL" id="EAU48591.1"/>
    </source>
</evidence>
<dbReference type="Pfam" id="PF00126">
    <property type="entry name" value="HTH_1"/>
    <property type="match status" value="1"/>
</dbReference>
<dbReference type="STRING" id="314265.R2601_03423"/>
<dbReference type="PROSITE" id="PS50931">
    <property type="entry name" value="HTH_LYSR"/>
    <property type="match status" value="1"/>
</dbReference>
<evidence type="ECO:0000256" key="1">
    <source>
        <dbReference type="ARBA" id="ARBA00009437"/>
    </source>
</evidence>
<name>Q0FWG1_SALBH</name>
<dbReference type="InterPro" id="IPR000847">
    <property type="entry name" value="LysR_HTH_N"/>
</dbReference>
<dbReference type="FunFam" id="1.10.10.10:FF:000001">
    <property type="entry name" value="LysR family transcriptional regulator"/>
    <property type="match status" value="1"/>
</dbReference>
<sequence>MSRHEKPGSNLNFKRLSYFLALAEHGSISAAANALNMAQPSLSENIAKLEDELGTKLAIRGARGVQMTEAGVALAERGREILKSVGDMIEEIRQIGGEPRGTLSIGLPPSLSILLSVPLLETIHYEFPQIKLHIAEAMSGDIIEWLNTDRLDLGCVYEAPDNISYALQPLLTEEMFLVTATDNWQGELGPDGVALEPITAAQLAELPLVLTSQTHGARKLQEKFARTIGVDLNVVAEIDSLPHIVEMVSRASAYTLLSHGAVVKQVADGTLAMVPIKEPTIRRTAYLARSRMRPVTRARTEVESFILEIIAEMVERYQLRAIVSEEVEKMKDQAKPAEEPVPEET</sequence>
<gene>
    <name evidence="7" type="ORF">R2601_03423</name>
</gene>
<keyword evidence="5" id="KW-0804">Transcription</keyword>
<protein>
    <submittedName>
        <fullName evidence="7">Regulatory protein, LysR:LysR, substrate-binding</fullName>
    </submittedName>
</protein>
<evidence type="ECO:0000256" key="4">
    <source>
        <dbReference type="ARBA" id="ARBA00023159"/>
    </source>
</evidence>
<dbReference type="OrthoDB" id="8479357at2"/>
<dbReference type="Gene3D" id="3.40.190.290">
    <property type="match status" value="1"/>
</dbReference>
<dbReference type="Gene3D" id="1.10.10.10">
    <property type="entry name" value="Winged helix-like DNA-binding domain superfamily/Winged helix DNA-binding domain"/>
    <property type="match status" value="1"/>
</dbReference>
<dbReference type="Proteomes" id="UP000006230">
    <property type="component" value="Unassembled WGS sequence"/>
</dbReference>
<dbReference type="SUPFAM" id="SSF53850">
    <property type="entry name" value="Periplasmic binding protein-like II"/>
    <property type="match status" value="1"/>
</dbReference>
<feature type="domain" description="HTH lysR-type" evidence="6">
    <location>
        <begin position="11"/>
        <end position="68"/>
    </location>
</feature>
<dbReference type="GO" id="GO:0003677">
    <property type="term" value="F:DNA binding"/>
    <property type="evidence" value="ECO:0007669"/>
    <property type="project" value="UniProtKB-KW"/>
</dbReference>